<evidence type="ECO:0000256" key="2">
    <source>
        <dbReference type="SAM" id="SignalP"/>
    </source>
</evidence>
<organism evidence="3 4">
    <name type="scientific">Streptomyces flavotricini</name>
    <dbReference type="NCBI Taxonomy" id="66888"/>
    <lineage>
        <taxon>Bacteria</taxon>
        <taxon>Bacillati</taxon>
        <taxon>Actinomycetota</taxon>
        <taxon>Actinomycetes</taxon>
        <taxon>Kitasatosporales</taxon>
        <taxon>Streptomycetaceae</taxon>
        <taxon>Streptomyces</taxon>
    </lineage>
</organism>
<dbReference type="Proteomes" id="UP001520654">
    <property type="component" value="Unassembled WGS sequence"/>
</dbReference>
<reference evidence="3 4" key="1">
    <citation type="submission" date="2021-08" db="EMBL/GenBank/DDBJ databases">
        <title>Genomic Architecture of Streptomyces flavotricini NGL1 and Streptomyces erythrochromogenes HMS4 With Differential Plant Beneficial attributes and laccase production capabilities.</title>
        <authorList>
            <person name="Salwan R."/>
            <person name="Kaur R."/>
            <person name="Sharma V."/>
        </authorList>
    </citation>
    <scope>NUCLEOTIDE SEQUENCE [LARGE SCALE GENOMIC DNA]</scope>
    <source>
        <strain evidence="3 4">NGL1</strain>
    </source>
</reference>
<evidence type="ECO:0000256" key="1">
    <source>
        <dbReference type="SAM" id="MobiDB-lite"/>
    </source>
</evidence>
<accession>A0ABS8E1M6</accession>
<sequence>MTNFPPRRRPRARLRRHVALAALVALLGAGSPALAGPADVAGVRGPAPAAVRSDARGAAAARPGAPG</sequence>
<keyword evidence="2" id="KW-0732">Signal</keyword>
<feature type="signal peptide" evidence="2">
    <location>
        <begin position="1"/>
        <end position="35"/>
    </location>
</feature>
<feature type="chain" id="PRO_5046504903" evidence="2">
    <location>
        <begin position="36"/>
        <end position="67"/>
    </location>
</feature>
<gene>
    <name evidence="3" type="ORF">K7B10_08660</name>
</gene>
<evidence type="ECO:0000313" key="3">
    <source>
        <dbReference type="EMBL" id="MCC0094853.1"/>
    </source>
</evidence>
<protein>
    <submittedName>
        <fullName evidence="3">Uncharacterized protein</fullName>
    </submittedName>
</protein>
<dbReference type="EMBL" id="JAINUL010000001">
    <property type="protein sequence ID" value="MCC0094853.1"/>
    <property type="molecule type" value="Genomic_DNA"/>
</dbReference>
<feature type="non-terminal residue" evidence="3">
    <location>
        <position position="67"/>
    </location>
</feature>
<proteinExistence type="predicted"/>
<feature type="region of interest" description="Disordered" evidence="1">
    <location>
        <begin position="37"/>
        <end position="67"/>
    </location>
</feature>
<name>A0ABS8E1M6_9ACTN</name>
<comment type="caution">
    <text evidence="3">The sequence shown here is derived from an EMBL/GenBank/DDBJ whole genome shotgun (WGS) entry which is preliminary data.</text>
</comment>
<evidence type="ECO:0000313" key="4">
    <source>
        <dbReference type="Proteomes" id="UP001520654"/>
    </source>
</evidence>
<keyword evidence="4" id="KW-1185">Reference proteome</keyword>